<gene>
    <name evidence="1" type="ORF">KN1_00610</name>
</gene>
<dbReference type="GeneID" id="66161816"/>
<proteinExistence type="predicted"/>
<dbReference type="KEGG" id="csty:KN1_00610"/>
<reference evidence="1 2" key="1">
    <citation type="submission" date="2021-04" db="EMBL/GenBank/DDBJ databases">
        <title>Complete genome sequence of Stygiolobus sp. KN-1.</title>
        <authorList>
            <person name="Nakamura K."/>
            <person name="Sakai H."/>
            <person name="Kurosawa N."/>
        </authorList>
    </citation>
    <scope>NUCLEOTIDE SEQUENCE [LARGE SCALE GENOMIC DNA]</scope>
    <source>
        <strain evidence="1 2">KN-1</strain>
    </source>
</reference>
<evidence type="ECO:0000313" key="2">
    <source>
        <dbReference type="Proteomes" id="UP000825123"/>
    </source>
</evidence>
<dbReference type="AlphaFoldDB" id="A0A8D5U3U8"/>
<protein>
    <submittedName>
        <fullName evidence="1">Uncharacterized protein</fullName>
    </submittedName>
</protein>
<keyword evidence="2" id="KW-1185">Reference proteome</keyword>
<name>A0A8D5U3U8_9CREN</name>
<accession>A0A8D5U3U8</accession>
<dbReference type="RefSeq" id="WP_221288632.1">
    <property type="nucleotide sequence ID" value="NZ_AP024597.1"/>
</dbReference>
<sequence>MYRVDSMKVKVKGSGVSSSISEEVEAEVETTTADSLGKFNVIKMDIERTKCEVIKESAKWLDYFR</sequence>
<dbReference type="EMBL" id="AP024597">
    <property type="protein sequence ID" value="BCU68764.1"/>
    <property type="molecule type" value="Genomic_DNA"/>
</dbReference>
<dbReference type="Proteomes" id="UP000825123">
    <property type="component" value="Chromosome"/>
</dbReference>
<evidence type="ECO:0000313" key="1">
    <source>
        <dbReference type="EMBL" id="BCU68764.1"/>
    </source>
</evidence>
<organism evidence="1 2">
    <name type="scientific">Stygiolobus caldivivus</name>
    <dbReference type="NCBI Taxonomy" id="2824673"/>
    <lineage>
        <taxon>Archaea</taxon>
        <taxon>Thermoproteota</taxon>
        <taxon>Thermoprotei</taxon>
        <taxon>Sulfolobales</taxon>
        <taxon>Sulfolobaceae</taxon>
        <taxon>Stygiolobus</taxon>
    </lineage>
</organism>